<name>A0A2T0W138_9RHOB</name>
<feature type="transmembrane region" description="Helical" evidence="1">
    <location>
        <begin position="113"/>
        <end position="129"/>
    </location>
</feature>
<dbReference type="RefSeq" id="WP_106355382.1">
    <property type="nucleotide sequence ID" value="NZ_PVTP01000003.1"/>
</dbReference>
<dbReference type="AlphaFoldDB" id="A0A2T0W138"/>
<feature type="transmembrane region" description="Helical" evidence="1">
    <location>
        <begin position="299"/>
        <end position="317"/>
    </location>
</feature>
<feature type="transmembrane region" description="Helical" evidence="1">
    <location>
        <begin position="25"/>
        <end position="44"/>
    </location>
</feature>
<feature type="transmembrane region" description="Helical" evidence="1">
    <location>
        <begin position="141"/>
        <end position="162"/>
    </location>
</feature>
<protein>
    <recommendedName>
        <fullName evidence="4">O-antigen ligase</fullName>
    </recommendedName>
</protein>
<feature type="transmembrane region" description="Helical" evidence="1">
    <location>
        <begin position="51"/>
        <end position="73"/>
    </location>
</feature>
<reference evidence="2 3" key="1">
    <citation type="submission" date="2018-03" db="EMBL/GenBank/DDBJ databases">
        <title>Genomic Encyclopedia of Archaeal and Bacterial Type Strains, Phase II (KMG-II): from individual species to whole genera.</title>
        <authorList>
            <person name="Goeker M."/>
        </authorList>
    </citation>
    <scope>NUCLEOTIDE SEQUENCE [LARGE SCALE GENOMIC DNA]</scope>
    <source>
        <strain evidence="2 3">DSM 101533</strain>
    </source>
</reference>
<comment type="caution">
    <text evidence="2">The sequence shown here is derived from an EMBL/GenBank/DDBJ whole genome shotgun (WGS) entry which is preliminary data.</text>
</comment>
<proteinExistence type="predicted"/>
<keyword evidence="1" id="KW-0472">Membrane</keyword>
<gene>
    <name evidence="2" type="ORF">CLV80_1031</name>
</gene>
<keyword evidence="1" id="KW-1133">Transmembrane helix</keyword>
<feature type="transmembrane region" description="Helical" evidence="1">
    <location>
        <begin position="219"/>
        <end position="240"/>
    </location>
</feature>
<evidence type="ECO:0000313" key="2">
    <source>
        <dbReference type="EMBL" id="PRY78680.1"/>
    </source>
</evidence>
<dbReference type="EMBL" id="PVTP01000003">
    <property type="protein sequence ID" value="PRY78680.1"/>
    <property type="molecule type" value="Genomic_DNA"/>
</dbReference>
<accession>A0A2T0W138</accession>
<evidence type="ECO:0000313" key="3">
    <source>
        <dbReference type="Proteomes" id="UP000238007"/>
    </source>
</evidence>
<organism evidence="2 3">
    <name type="scientific">Yoonia maritima</name>
    <dbReference type="NCBI Taxonomy" id="1435347"/>
    <lineage>
        <taxon>Bacteria</taxon>
        <taxon>Pseudomonadati</taxon>
        <taxon>Pseudomonadota</taxon>
        <taxon>Alphaproteobacteria</taxon>
        <taxon>Rhodobacterales</taxon>
        <taxon>Paracoccaceae</taxon>
        <taxon>Yoonia</taxon>
    </lineage>
</organism>
<evidence type="ECO:0000256" key="1">
    <source>
        <dbReference type="SAM" id="Phobius"/>
    </source>
</evidence>
<keyword evidence="1" id="KW-0812">Transmembrane</keyword>
<evidence type="ECO:0008006" key="4">
    <source>
        <dbReference type="Google" id="ProtNLM"/>
    </source>
</evidence>
<keyword evidence="3" id="KW-1185">Reference proteome</keyword>
<feature type="transmembrane region" description="Helical" evidence="1">
    <location>
        <begin position="174"/>
        <end position="207"/>
    </location>
</feature>
<sequence>MINVILAGHALFVLAFDYVPEGLASAISGALMVGYVSVALINFGRGRHLDVLKFALPIWGISICWIIGSLVWANDPTPFPPSMLVGVRQGSVFFMFLGILAGRSQISARLLKWILYIFIASALGHALLLPKEILNFSPRFAPFTAGLHTTGYILVILMLAAFTLHRQHEVSRNIFIVICGALIFLIIGNGVRTPILFLIIIVGLQVFRDDRNRLGVSPYLYIVAGFVLAAFTAFFVFGDVNELSQFSSGRIPNYAERLTRIYQRGVPTFLFGTGPGTDLLRTGIWWWDYKDSHSDILKYIWESGLFGALVVAGWFYLGSSYKRGNLFAPFAALALTSCISNALLVRPNAIFLFFAVICYSLAMKELSEEKAKALQRELG</sequence>
<dbReference type="OrthoDB" id="8482183at2"/>
<feature type="transmembrane region" description="Helical" evidence="1">
    <location>
        <begin position="79"/>
        <end position="101"/>
    </location>
</feature>
<dbReference type="Proteomes" id="UP000238007">
    <property type="component" value="Unassembled WGS sequence"/>
</dbReference>